<dbReference type="InterPro" id="IPR001878">
    <property type="entry name" value="Znf_CCHC"/>
</dbReference>
<dbReference type="InterPro" id="IPR012337">
    <property type="entry name" value="RNaseH-like_sf"/>
</dbReference>
<dbReference type="Gene3D" id="4.10.60.10">
    <property type="entry name" value="Zinc finger, CCHC-type"/>
    <property type="match status" value="1"/>
</dbReference>
<dbReference type="GO" id="GO:0008233">
    <property type="term" value="F:peptidase activity"/>
    <property type="evidence" value="ECO:0007669"/>
    <property type="project" value="UniProtKB-KW"/>
</dbReference>
<feature type="domain" description="Integrase catalytic" evidence="7">
    <location>
        <begin position="431"/>
        <end position="591"/>
    </location>
</feature>
<keyword evidence="2" id="KW-0479">Metal-binding</keyword>
<dbReference type="InterPro" id="IPR039537">
    <property type="entry name" value="Retrotran_Ty1/copia-like"/>
</dbReference>
<evidence type="ECO:0008006" key="10">
    <source>
        <dbReference type="Google" id="ProtNLM"/>
    </source>
</evidence>
<evidence type="ECO:0000256" key="5">
    <source>
        <dbReference type="SAM" id="MobiDB-lite"/>
    </source>
</evidence>
<dbReference type="InterPro" id="IPR013103">
    <property type="entry name" value="RVT_2"/>
</dbReference>
<dbReference type="PANTHER" id="PTHR42648:SF28">
    <property type="entry name" value="TRANSPOSON-ENCODED PROTEIN WITH RIBONUCLEASE H-LIKE AND RETROVIRUS ZINC FINGER-LIKE DOMAINS"/>
    <property type="match status" value="1"/>
</dbReference>
<feature type="compositionally biased region" description="Acidic residues" evidence="5">
    <location>
        <begin position="660"/>
        <end position="669"/>
    </location>
</feature>
<organism evidence="8 9">
    <name type="scientific">Peronospora matthiolae</name>
    <dbReference type="NCBI Taxonomy" id="2874970"/>
    <lineage>
        <taxon>Eukaryota</taxon>
        <taxon>Sar</taxon>
        <taxon>Stramenopiles</taxon>
        <taxon>Oomycota</taxon>
        <taxon>Peronosporomycetes</taxon>
        <taxon>Peronosporales</taxon>
        <taxon>Peronosporaceae</taxon>
        <taxon>Peronospora</taxon>
    </lineage>
</organism>
<dbReference type="GO" id="GO:0015074">
    <property type="term" value="P:DNA integration"/>
    <property type="evidence" value="ECO:0007669"/>
    <property type="project" value="InterPro"/>
</dbReference>
<dbReference type="Gene3D" id="3.30.420.10">
    <property type="entry name" value="Ribonuclease H-like superfamily/Ribonuclease H"/>
    <property type="match status" value="1"/>
</dbReference>
<dbReference type="GO" id="GO:0006508">
    <property type="term" value="P:proteolysis"/>
    <property type="evidence" value="ECO:0007669"/>
    <property type="project" value="UniProtKB-KW"/>
</dbReference>
<dbReference type="InterPro" id="IPR057670">
    <property type="entry name" value="SH3_retrovirus"/>
</dbReference>
<dbReference type="PROSITE" id="PS50994">
    <property type="entry name" value="INTEGRASE"/>
    <property type="match status" value="1"/>
</dbReference>
<dbReference type="Pfam" id="PF07727">
    <property type="entry name" value="RVT_2"/>
    <property type="match status" value="1"/>
</dbReference>
<dbReference type="InterPro" id="IPR036397">
    <property type="entry name" value="RNaseH_sf"/>
</dbReference>
<accession>A0AAV1TYY1</accession>
<name>A0AAV1TYY1_9STRA</name>
<feature type="region of interest" description="Disordered" evidence="5">
    <location>
        <begin position="660"/>
        <end position="715"/>
    </location>
</feature>
<dbReference type="Pfam" id="PF25597">
    <property type="entry name" value="SH3_retrovirus"/>
    <property type="match status" value="1"/>
</dbReference>
<keyword evidence="3" id="KW-0378">Hydrolase</keyword>
<dbReference type="Pfam" id="PF14223">
    <property type="entry name" value="Retrotran_gag_2"/>
    <property type="match status" value="1"/>
</dbReference>
<dbReference type="InterPro" id="IPR025724">
    <property type="entry name" value="GAG-pre-integrase_dom"/>
</dbReference>
<dbReference type="SUPFAM" id="SSF57756">
    <property type="entry name" value="Retrovirus zinc finger-like domains"/>
    <property type="match status" value="1"/>
</dbReference>
<feature type="compositionally biased region" description="Polar residues" evidence="5">
    <location>
        <begin position="701"/>
        <end position="711"/>
    </location>
</feature>
<dbReference type="Proteomes" id="UP001162060">
    <property type="component" value="Unassembled WGS sequence"/>
</dbReference>
<proteinExistence type="predicted"/>
<dbReference type="SMART" id="SM00343">
    <property type="entry name" value="ZnF_C2HC"/>
    <property type="match status" value="1"/>
</dbReference>
<gene>
    <name evidence="8" type="ORF">PM001_LOCUS12736</name>
</gene>
<dbReference type="InterPro" id="IPR001584">
    <property type="entry name" value="Integrase_cat-core"/>
</dbReference>
<dbReference type="GO" id="GO:0003676">
    <property type="term" value="F:nucleic acid binding"/>
    <property type="evidence" value="ECO:0007669"/>
    <property type="project" value="InterPro"/>
</dbReference>
<dbReference type="PROSITE" id="PS50158">
    <property type="entry name" value="ZF_CCHC"/>
    <property type="match status" value="1"/>
</dbReference>
<sequence>MSPSNDSGFKVEPSDGSNYGLWSYKMKMYLMSKGLWGAIAGDETTSEAKEQQAHAAIVLNLSDSQLMHVIDSATAREVWGRLARFHHSHDMANRLWLKEKFASFKYAASSMSGHVMELEDLVMKMKRANCGPSEEDVCAVLLRSLPSSFESLVQAFSMSVASFSFSDLVSKLIAEEVRQSEAARVEDATALYAGKRKGKQYPKKQQGRRAKGPSGTCYNCGKVGHYARDCRSGRGPREHQHDQSNVAFNACEGFASDSWVMDSGASAHMCKDRDAFEEYEEVHHTRSISSAKSDVKLNVIGHGTVKLRVWTGHAWIDARLENTLHVQDLSKNLFSLTAAAARGMTVEITRNECVVKRGGTPVATGRKQGFLLYLNADYGTECHMAEDDTELWHRRLGHVSYGTLNAMVKDGRIKGAKVKTNVACDVCATSKQVRKSFKTSEEDAETRESSRSDVVVAPTFSNLSRQRPSLKSDVASAFKRFYQDVKTASGTKIKVLRSDNGGEYRNETMSSFCKAKFIKQEFTVPYNPEQNGMAERMNRTLVEMTRCMLKESGLDKSYWCEALMAAADIRNILPNASNKNSSPHEMVFKKVPRIDHMRVFGVRCFFLGYAKDQKAYRLLNADDGSIVISRSVTFAEHSVSKASKSRDTRVFDVIVEEESVEASLPDDEDKPAPVTEEELRTPPLRAQNSSHHGPIDRPSDTIPTRASSTPGRNGEEEWMVRPVRKKRGVVRYEQEFPSHRRGHFNLDDYEGDFDSFYCFSAEEDGEQASSYQEVMKSGYKEEWLQTMKSEMKSLEEHSTWKLVDMPPGKKAVGCKWVFKIKRDPSGEIIKFKARFVAKGLTQRPGIDYSETFAPVALSCTRPDIAHAVGEVAKFCERYDKSHYTAAKRILKYLKTTQDLSIVFSGINKGELIGFADANWAGDLDIKFHFLGEKVASAVIALEFKLTEEMVAHGFTKALPRDKHIKFIPGLCMAV</sequence>
<dbReference type="EMBL" id="CAKLBY020000111">
    <property type="protein sequence ID" value="CAK7927586.1"/>
    <property type="molecule type" value="Genomic_DNA"/>
</dbReference>
<dbReference type="AlphaFoldDB" id="A0AAV1TYY1"/>
<feature type="domain" description="CCHC-type" evidence="6">
    <location>
        <begin position="217"/>
        <end position="232"/>
    </location>
</feature>
<protein>
    <recommendedName>
        <fullName evidence="10">Polyprotein</fullName>
    </recommendedName>
</protein>
<evidence type="ECO:0000259" key="6">
    <source>
        <dbReference type="PROSITE" id="PS50158"/>
    </source>
</evidence>
<keyword evidence="4" id="KW-0862">Zinc</keyword>
<evidence type="ECO:0000256" key="4">
    <source>
        <dbReference type="PROSITE-ProRule" id="PRU00047"/>
    </source>
</evidence>
<dbReference type="SUPFAM" id="SSF53098">
    <property type="entry name" value="Ribonuclease H-like"/>
    <property type="match status" value="1"/>
</dbReference>
<evidence type="ECO:0000313" key="8">
    <source>
        <dbReference type="EMBL" id="CAK7927586.1"/>
    </source>
</evidence>
<evidence type="ECO:0000256" key="1">
    <source>
        <dbReference type="ARBA" id="ARBA00022670"/>
    </source>
</evidence>
<keyword evidence="1" id="KW-0645">Protease</keyword>
<evidence type="ECO:0000313" key="9">
    <source>
        <dbReference type="Proteomes" id="UP001162060"/>
    </source>
</evidence>
<dbReference type="InterPro" id="IPR036875">
    <property type="entry name" value="Znf_CCHC_sf"/>
</dbReference>
<dbReference type="Pfam" id="PF13976">
    <property type="entry name" value="gag_pre-integrs"/>
    <property type="match status" value="1"/>
</dbReference>
<evidence type="ECO:0000259" key="7">
    <source>
        <dbReference type="PROSITE" id="PS50994"/>
    </source>
</evidence>
<evidence type="ECO:0000256" key="2">
    <source>
        <dbReference type="ARBA" id="ARBA00022723"/>
    </source>
</evidence>
<keyword evidence="4" id="KW-0863">Zinc-finger</keyword>
<dbReference type="Pfam" id="PF22936">
    <property type="entry name" value="Pol_BBD"/>
    <property type="match status" value="1"/>
</dbReference>
<dbReference type="Pfam" id="PF00098">
    <property type="entry name" value="zf-CCHC"/>
    <property type="match status" value="1"/>
</dbReference>
<evidence type="ECO:0000256" key="3">
    <source>
        <dbReference type="ARBA" id="ARBA00022801"/>
    </source>
</evidence>
<dbReference type="GO" id="GO:0008270">
    <property type="term" value="F:zinc ion binding"/>
    <property type="evidence" value="ECO:0007669"/>
    <property type="project" value="UniProtKB-KW"/>
</dbReference>
<dbReference type="PANTHER" id="PTHR42648">
    <property type="entry name" value="TRANSPOSASE, PUTATIVE-RELATED"/>
    <property type="match status" value="1"/>
</dbReference>
<dbReference type="InterPro" id="IPR054722">
    <property type="entry name" value="PolX-like_BBD"/>
</dbReference>
<reference evidence="8" key="1">
    <citation type="submission" date="2024-01" db="EMBL/GenBank/DDBJ databases">
        <authorList>
            <person name="Webb A."/>
        </authorList>
    </citation>
    <scope>NUCLEOTIDE SEQUENCE</scope>
    <source>
        <strain evidence="8">Pm1</strain>
    </source>
</reference>
<comment type="caution">
    <text evidence="8">The sequence shown here is derived from an EMBL/GenBank/DDBJ whole genome shotgun (WGS) entry which is preliminary data.</text>
</comment>